<dbReference type="GO" id="GO:0005737">
    <property type="term" value="C:cytoplasm"/>
    <property type="evidence" value="ECO:0007669"/>
    <property type="project" value="UniProtKB-SubCell"/>
</dbReference>
<dbReference type="SUPFAM" id="SSF56112">
    <property type="entry name" value="Protein kinase-like (PK-like)"/>
    <property type="match status" value="1"/>
</dbReference>
<dbReference type="PROSITE" id="PS00108">
    <property type="entry name" value="PROTEIN_KINASE_ST"/>
    <property type="match status" value="1"/>
</dbReference>
<dbReference type="GeneID" id="94192532"/>
<evidence type="ECO:0000256" key="16">
    <source>
        <dbReference type="ARBA" id="ARBA00023306"/>
    </source>
</evidence>
<keyword evidence="15" id="KW-0460">Magnesium</keyword>
<evidence type="ECO:0000256" key="7">
    <source>
        <dbReference type="ARBA" id="ARBA00022553"/>
    </source>
</evidence>
<dbReference type="InterPro" id="IPR011009">
    <property type="entry name" value="Kinase-like_dom_sf"/>
</dbReference>
<dbReference type="GO" id="GO:0004693">
    <property type="term" value="F:cyclin-dependent protein serine/threonine kinase activity"/>
    <property type="evidence" value="ECO:0007669"/>
    <property type="project" value="UniProtKB-EC"/>
</dbReference>
<dbReference type="GO" id="GO:0046872">
    <property type="term" value="F:metal ion binding"/>
    <property type="evidence" value="ECO:0007669"/>
    <property type="project" value="UniProtKB-KW"/>
</dbReference>
<name>A0AAV4LQM9_BABCB</name>
<evidence type="ECO:0000256" key="9">
    <source>
        <dbReference type="ARBA" id="ARBA00022679"/>
    </source>
</evidence>
<keyword evidence="16" id="KW-0131">Cell cycle</keyword>
<evidence type="ECO:0000256" key="14">
    <source>
        <dbReference type="ARBA" id="ARBA00022840"/>
    </source>
</evidence>
<evidence type="ECO:0000313" key="28">
    <source>
        <dbReference type="Proteomes" id="UP001497744"/>
    </source>
</evidence>
<keyword evidence="8" id="KW-0132">Cell division</keyword>
<dbReference type="GO" id="GO:0005634">
    <property type="term" value="C:nucleus"/>
    <property type="evidence" value="ECO:0007669"/>
    <property type="project" value="TreeGrafter"/>
</dbReference>
<evidence type="ECO:0000256" key="19">
    <source>
        <dbReference type="ARBA" id="ARBA00041902"/>
    </source>
</evidence>
<dbReference type="GO" id="GO:0008353">
    <property type="term" value="F:RNA polymerase II CTD heptapeptide repeat kinase activity"/>
    <property type="evidence" value="ECO:0007669"/>
    <property type="project" value="UniProtKB-EC"/>
</dbReference>
<evidence type="ECO:0000256" key="5">
    <source>
        <dbReference type="ARBA" id="ARBA00012425"/>
    </source>
</evidence>
<evidence type="ECO:0000256" key="13">
    <source>
        <dbReference type="ARBA" id="ARBA00022777"/>
    </source>
</evidence>
<evidence type="ECO:0000256" key="6">
    <source>
        <dbReference type="ARBA" id="ARBA00022527"/>
    </source>
</evidence>
<keyword evidence="11 24" id="KW-0547">Nucleotide-binding</keyword>
<dbReference type="Proteomes" id="UP001497744">
    <property type="component" value="Unassembled WGS sequence"/>
</dbReference>
<keyword evidence="6" id="KW-0723">Serine/threonine-protein kinase</keyword>
<evidence type="ECO:0000256" key="25">
    <source>
        <dbReference type="SAM" id="MobiDB-lite"/>
    </source>
</evidence>
<accession>A0AAV4LQM9</accession>
<keyword evidence="14 24" id="KW-0067">ATP-binding</keyword>
<feature type="binding site" evidence="24">
    <location>
        <position position="182"/>
    </location>
    <ligand>
        <name>ATP</name>
        <dbReference type="ChEBI" id="CHEBI:30616"/>
    </ligand>
</feature>
<evidence type="ECO:0000256" key="23">
    <source>
        <dbReference type="ARBA" id="ARBA00049280"/>
    </source>
</evidence>
<comment type="caution">
    <text evidence="27">The sequence shown here is derived from an EMBL/GenBank/DDBJ whole genome shotgun (WGS) entry which is preliminary data.</text>
</comment>
<dbReference type="PANTHER" id="PTHR24056:SF46">
    <property type="entry name" value="CYCLIN-DEPENDENT KINASE 5"/>
    <property type="match status" value="1"/>
</dbReference>
<protein>
    <recommendedName>
        <fullName evidence="18">Cyclin-dependent kinase 2 homolog</fullName>
        <ecNumber evidence="5">2.7.11.22</ecNumber>
        <ecNumber evidence="4">2.7.11.23</ecNumber>
    </recommendedName>
    <alternativeName>
        <fullName evidence="19">Cell division control protein 2 homolog</fullName>
    </alternativeName>
    <alternativeName>
        <fullName evidence="20">cdc2-related kinase 2</fullName>
    </alternativeName>
</protein>
<dbReference type="PROSITE" id="PS50011">
    <property type="entry name" value="PROTEIN_KINASE_DOM"/>
    <property type="match status" value="1"/>
</dbReference>
<evidence type="ECO:0000256" key="15">
    <source>
        <dbReference type="ARBA" id="ARBA00022842"/>
    </source>
</evidence>
<feature type="domain" description="Protein kinase" evidence="26">
    <location>
        <begin position="152"/>
        <end position="537"/>
    </location>
</feature>
<evidence type="ECO:0000256" key="21">
    <source>
        <dbReference type="ARBA" id="ARBA00047811"/>
    </source>
</evidence>
<dbReference type="GO" id="GO:0005524">
    <property type="term" value="F:ATP binding"/>
    <property type="evidence" value="ECO:0007669"/>
    <property type="project" value="UniProtKB-UniRule"/>
</dbReference>
<dbReference type="PROSITE" id="PS00107">
    <property type="entry name" value="PROTEIN_KINASE_ATP"/>
    <property type="match status" value="1"/>
</dbReference>
<comment type="subcellular location">
    <subcellularLocation>
        <location evidence="2">Cytoplasm</location>
    </subcellularLocation>
</comment>
<evidence type="ECO:0000256" key="11">
    <source>
        <dbReference type="ARBA" id="ARBA00022741"/>
    </source>
</evidence>
<evidence type="ECO:0000256" key="10">
    <source>
        <dbReference type="ARBA" id="ARBA00022723"/>
    </source>
</evidence>
<reference evidence="27 28" key="1">
    <citation type="submission" date="2021-06" db="EMBL/GenBank/DDBJ databases">
        <title>Genome sequence of Babesia caballi.</title>
        <authorList>
            <person name="Yamagishi J."/>
            <person name="Kidaka T."/>
            <person name="Ochi A."/>
        </authorList>
    </citation>
    <scope>NUCLEOTIDE SEQUENCE [LARGE SCALE GENOMIC DNA]</scope>
    <source>
        <strain evidence="27">USDA-D6B2</strain>
    </source>
</reference>
<dbReference type="EMBL" id="BPLF01000001">
    <property type="protein sequence ID" value="GIX61049.1"/>
    <property type="molecule type" value="Genomic_DNA"/>
</dbReference>
<keyword evidence="10" id="KW-0479">Metal-binding</keyword>
<comment type="cofactor">
    <cofactor evidence="1">
        <name>Mg(2+)</name>
        <dbReference type="ChEBI" id="CHEBI:18420"/>
    </cofactor>
</comment>
<feature type="region of interest" description="Disordered" evidence="25">
    <location>
        <begin position="1"/>
        <end position="57"/>
    </location>
</feature>
<evidence type="ECO:0000256" key="24">
    <source>
        <dbReference type="PROSITE-ProRule" id="PRU10141"/>
    </source>
</evidence>
<dbReference type="GO" id="GO:0051301">
    <property type="term" value="P:cell division"/>
    <property type="evidence" value="ECO:0007669"/>
    <property type="project" value="UniProtKB-KW"/>
</dbReference>
<gene>
    <name evidence="27" type="ORF">BcabD6B2_04840</name>
</gene>
<comment type="similarity">
    <text evidence="3">Belongs to the protein kinase superfamily. CMGC Ser/Thr protein kinase family. CDC2/CDKX subfamily.</text>
</comment>
<proteinExistence type="inferred from homology"/>
<evidence type="ECO:0000256" key="22">
    <source>
        <dbReference type="ARBA" id="ARBA00048367"/>
    </source>
</evidence>
<evidence type="ECO:0000256" key="17">
    <source>
        <dbReference type="ARBA" id="ARBA00038543"/>
    </source>
</evidence>
<dbReference type="EC" id="2.7.11.22" evidence="5"/>
<dbReference type="AlphaFoldDB" id="A0AAV4LQM9"/>
<keyword evidence="13 27" id="KW-0418">Kinase</keyword>
<evidence type="ECO:0000256" key="4">
    <source>
        <dbReference type="ARBA" id="ARBA00012409"/>
    </source>
</evidence>
<dbReference type="InterPro" id="IPR050108">
    <property type="entry name" value="CDK"/>
</dbReference>
<feature type="compositionally biased region" description="Polar residues" evidence="25">
    <location>
        <begin position="29"/>
        <end position="48"/>
    </location>
</feature>
<dbReference type="RefSeq" id="XP_067713120.1">
    <property type="nucleotide sequence ID" value="XM_067857019.1"/>
</dbReference>
<dbReference type="EC" id="2.7.11.23" evidence="4"/>
<dbReference type="Gene3D" id="1.10.510.10">
    <property type="entry name" value="Transferase(Phosphotransferase) domain 1"/>
    <property type="match status" value="2"/>
</dbReference>
<keyword evidence="28" id="KW-1185">Reference proteome</keyword>
<evidence type="ECO:0000256" key="2">
    <source>
        <dbReference type="ARBA" id="ARBA00004496"/>
    </source>
</evidence>
<comment type="subunit">
    <text evidence="17">May form a complex composed of at least the catalytic subunit CRK2 and a cyclin.</text>
</comment>
<keyword evidence="7" id="KW-0597">Phosphoprotein</keyword>
<comment type="catalytic activity">
    <reaction evidence="23">
        <text>[DNA-directed RNA polymerase] + ATP = phospho-[DNA-directed RNA polymerase] + ADP + H(+)</text>
        <dbReference type="Rhea" id="RHEA:10216"/>
        <dbReference type="Rhea" id="RHEA-COMP:11321"/>
        <dbReference type="Rhea" id="RHEA-COMP:11322"/>
        <dbReference type="ChEBI" id="CHEBI:15378"/>
        <dbReference type="ChEBI" id="CHEBI:30616"/>
        <dbReference type="ChEBI" id="CHEBI:43176"/>
        <dbReference type="ChEBI" id="CHEBI:68546"/>
        <dbReference type="ChEBI" id="CHEBI:456216"/>
        <dbReference type="EC" id="2.7.11.23"/>
    </reaction>
</comment>
<dbReference type="PANTHER" id="PTHR24056">
    <property type="entry name" value="CELL DIVISION PROTEIN KINASE"/>
    <property type="match status" value="1"/>
</dbReference>
<dbReference type="InterPro" id="IPR017441">
    <property type="entry name" value="Protein_kinase_ATP_BS"/>
</dbReference>
<organism evidence="27 28">
    <name type="scientific">Babesia caballi</name>
    <dbReference type="NCBI Taxonomy" id="5871"/>
    <lineage>
        <taxon>Eukaryota</taxon>
        <taxon>Sar</taxon>
        <taxon>Alveolata</taxon>
        <taxon>Apicomplexa</taxon>
        <taxon>Aconoidasida</taxon>
        <taxon>Piroplasmida</taxon>
        <taxon>Babesiidae</taxon>
        <taxon>Babesia</taxon>
    </lineage>
</organism>
<evidence type="ECO:0000256" key="3">
    <source>
        <dbReference type="ARBA" id="ARBA00006485"/>
    </source>
</evidence>
<keyword evidence="9" id="KW-0808">Transferase</keyword>
<comment type="catalytic activity">
    <reaction evidence="22">
        <text>L-seryl-[protein] + ATP = O-phospho-L-seryl-[protein] + ADP + H(+)</text>
        <dbReference type="Rhea" id="RHEA:17989"/>
        <dbReference type="Rhea" id="RHEA-COMP:9863"/>
        <dbReference type="Rhea" id="RHEA-COMP:11604"/>
        <dbReference type="ChEBI" id="CHEBI:15378"/>
        <dbReference type="ChEBI" id="CHEBI:29999"/>
        <dbReference type="ChEBI" id="CHEBI:30616"/>
        <dbReference type="ChEBI" id="CHEBI:83421"/>
        <dbReference type="ChEBI" id="CHEBI:456216"/>
        <dbReference type="EC" id="2.7.11.22"/>
    </reaction>
</comment>
<sequence>MNVFRSIFGRDATAPTESKPSEAPVARRNSGNGPTSANGHRLQASSIAGDSGARGSHTVVNTARAERTSTLQTLGIDMEVAETFREGVRPKSGTRSSGRGSAILGDVEMDTRNQFFDALDLGIDSSASLEEDETNIFRDPRNNAIRSITDVLSFDKPLGKGVYGDVFLCHLRADNRKAYAVKRIQQAPSPVEKIFGIDQNIVKELHALRALKRPHANIVRLYDFCSTIEAVVPRHPSKENHKAPKRKCLGFYLVFELCHMDLYQFLQEASRKYKAHQRDLLDTTNQHTNGENRVEEIINQWCTLYLKGRKAEPGRDNKIPLPALHEDVVKVIMYQILQGLQYIHSQRIIHRDIKPQNILLKKEEGKLFTTEALRSPKAWQVKIGDLGLSTIVPVRYLGTMTEEVVTLLYRPPELLLGDCKYTTAVDIWSTAASVGECLLGKPMFRARTEFSVLMRIICTVGCPNAEEMPEFAKQLKYLTANMPKVERDARSSLRKLFTDHFGRQLLSETGLDLFVKMLQFVPARRITAEQALRHPWFEDINGLLMPAIAESYQNLEQTFPKGQRDMLPLPFKGKLGDFQEKLSKARLKETSVDDPYMQFVFP</sequence>
<evidence type="ECO:0000256" key="1">
    <source>
        <dbReference type="ARBA" id="ARBA00001946"/>
    </source>
</evidence>
<evidence type="ECO:0000313" key="27">
    <source>
        <dbReference type="EMBL" id="GIX61049.1"/>
    </source>
</evidence>
<dbReference type="SMART" id="SM00220">
    <property type="entry name" value="S_TKc"/>
    <property type="match status" value="1"/>
</dbReference>
<evidence type="ECO:0000256" key="8">
    <source>
        <dbReference type="ARBA" id="ARBA00022618"/>
    </source>
</evidence>
<evidence type="ECO:0000256" key="20">
    <source>
        <dbReference type="ARBA" id="ARBA00042858"/>
    </source>
</evidence>
<evidence type="ECO:0000256" key="18">
    <source>
        <dbReference type="ARBA" id="ARBA00039612"/>
    </source>
</evidence>
<dbReference type="Pfam" id="PF00069">
    <property type="entry name" value="Pkinase"/>
    <property type="match status" value="2"/>
</dbReference>
<comment type="catalytic activity">
    <reaction evidence="21">
        <text>L-threonyl-[protein] + ATP = O-phospho-L-threonyl-[protein] + ADP + H(+)</text>
        <dbReference type="Rhea" id="RHEA:46608"/>
        <dbReference type="Rhea" id="RHEA-COMP:11060"/>
        <dbReference type="Rhea" id="RHEA-COMP:11605"/>
        <dbReference type="ChEBI" id="CHEBI:15378"/>
        <dbReference type="ChEBI" id="CHEBI:30013"/>
        <dbReference type="ChEBI" id="CHEBI:30616"/>
        <dbReference type="ChEBI" id="CHEBI:61977"/>
        <dbReference type="ChEBI" id="CHEBI:456216"/>
        <dbReference type="EC" id="2.7.11.22"/>
    </reaction>
</comment>
<dbReference type="InterPro" id="IPR000719">
    <property type="entry name" value="Prot_kinase_dom"/>
</dbReference>
<evidence type="ECO:0000259" key="26">
    <source>
        <dbReference type="PROSITE" id="PS50011"/>
    </source>
</evidence>
<keyword evidence="12" id="KW-0498">Mitosis</keyword>
<evidence type="ECO:0000256" key="12">
    <source>
        <dbReference type="ARBA" id="ARBA00022776"/>
    </source>
</evidence>
<dbReference type="InterPro" id="IPR008271">
    <property type="entry name" value="Ser/Thr_kinase_AS"/>
</dbReference>
<dbReference type="FunFam" id="1.10.510.10:FF:000624">
    <property type="entry name" value="Mitogen-activated protein kinase"/>
    <property type="match status" value="1"/>
</dbReference>